<protein>
    <submittedName>
        <fullName evidence="2">Uncharacterized protein</fullName>
    </submittedName>
</protein>
<name>A0A6J4UWG8_9BACT</name>
<keyword evidence="1" id="KW-0472">Membrane</keyword>
<evidence type="ECO:0000256" key="1">
    <source>
        <dbReference type="SAM" id="Phobius"/>
    </source>
</evidence>
<proteinExistence type="predicted"/>
<accession>A0A6J4UWG8</accession>
<keyword evidence="1" id="KW-0812">Transmembrane</keyword>
<gene>
    <name evidence="2" type="ORF">AVDCRST_MAG73-3653</name>
</gene>
<dbReference type="AlphaFoldDB" id="A0A6J4UWG8"/>
<reference evidence="2" key="1">
    <citation type="submission" date="2020-02" db="EMBL/GenBank/DDBJ databases">
        <authorList>
            <person name="Meier V. D."/>
        </authorList>
    </citation>
    <scope>NUCLEOTIDE SEQUENCE</scope>
    <source>
        <strain evidence="2">AVDCRST_MAG73</strain>
    </source>
</reference>
<organism evidence="2">
    <name type="scientific">uncultured Thermomicrobiales bacterium</name>
    <dbReference type="NCBI Taxonomy" id="1645740"/>
    <lineage>
        <taxon>Bacteria</taxon>
        <taxon>Pseudomonadati</taxon>
        <taxon>Thermomicrobiota</taxon>
        <taxon>Thermomicrobia</taxon>
        <taxon>Thermomicrobiales</taxon>
        <taxon>environmental samples</taxon>
    </lineage>
</organism>
<sequence>MAGHYLGSLIAGEYGISSLLKSFFAYLSDLPWDLLTDRSWDSFADFLGAARAGLDLSPSWGWLPSWRTWIVVVLIVTAHQVMHVSFVG</sequence>
<feature type="transmembrane region" description="Helical" evidence="1">
    <location>
        <begin position="66"/>
        <end position="87"/>
    </location>
</feature>
<evidence type="ECO:0000313" key="2">
    <source>
        <dbReference type="EMBL" id="CAA9560492.1"/>
    </source>
</evidence>
<dbReference type="EMBL" id="CADCWE010000241">
    <property type="protein sequence ID" value="CAA9560492.1"/>
    <property type="molecule type" value="Genomic_DNA"/>
</dbReference>
<keyword evidence="1" id="KW-1133">Transmembrane helix</keyword>